<dbReference type="AlphaFoldDB" id="A0A926DJV1"/>
<dbReference type="SUPFAM" id="SSF53223">
    <property type="entry name" value="Aminoacid dehydrogenase-like, N-terminal domain"/>
    <property type="match status" value="1"/>
</dbReference>
<dbReference type="SUPFAM" id="SSF51735">
    <property type="entry name" value="NAD(P)-binding Rossmann-fold domains"/>
    <property type="match status" value="1"/>
</dbReference>
<dbReference type="InterPro" id="IPR036291">
    <property type="entry name" value="NAD(P)-bd_dom_sf"/>
</dbReference>
<sequence>MNYNEEALLRHKKYKGKVSISSRMPLETKDDLCVAYTPGVAEPCRKIHENPDDAYTYTAKGHMVAIVSDGTAVLGLGDIGPKAAIPVMEGKAVLFKKFADVDAVPICLDTKDPEEIIRTVKAIAPCFGGVNLEDIASPKCFEIEQRLERELDIPVFHDDQHGTGIVVTAALLNALKLTGRRIADCRIVLMGPGAAGTAIIKMMLAAGAKNVIACDRRGILYPGREGLAGHKKELAQITNPEGLRGGLEDALAGADVFVGVSVGGLLTPAMVQTMAKDPIVFALANPTPEILYEDAMAAGVKVMGTGRSDFPNQINNVLAFPGIFKGALRAKARDITPAMKVAAAHAIAGAVQESELTPDHIIPSVFDPGIADRVADAVEQAWKSGKNE</sequence>
<gene>
    <name evidence="11" type="ORF">H8693_08965</name>
</gene>
<evidence type="ECO:0000256" key="5">
    <source>
        <dbReference type="PIRSR" id="PIRSR000106-1"/>
    </source>
</evidence>
<evidence type="ECO:0000256" key="4">
    <source>
        <dbReference type="ARBA" id="ARBA00023002"/>
    </source>
</evidence>
<evidence type="ECO:0000256" key="8">
    <source>
        <dbReference type="RuleBase" id="RU003427"/>
    </source>
</evidence>
<feature type="binding site" evidence="6">
    <location>
        <position position="315"/>
    </location>
    <ligand>
        <name>(S)-malate</name>
        <dbReference type="ChEBI" id="CHEBI:15589"/>
    </ligand>
</feature>
<evidence type="ECO:0000256" key="6">
    <source>
        <dbReference type="PIRSR" id="PIRSR000106-2"/>
    </source>
</evidence>
<dbReference type="SMART" id="SM00919">
    <property type="entry name" value="Malic_M"/>
    <property type="match status" value="1"/>
</dbReference>
<feature type="binding site" evidence="7">
    <location>
        <position position="134"/>
    </location>
    <ligand>
        <name>a divalent metal cation</name>
        <dbReference type="ChEBI" id="CHEBI:60240"/>
    </ligand>
</feature>
<feature type="active site" description="Proton acceptor" evidence="5">
    <location>
        <position position="91"/>
    </location>
</feature>
<feature type="domain" description="Malic enzyme N-terminal" evidence="10">
    <location>
        <begin position="15"/>
        <end position="148"/>
    </location>
</feature>
<comment type="similarity">
    <text evidence="2 8">Belongs to the malic enzymes family.</text>
</comment>
<comment type="cofactor">
    <cofactor evidence="7">
        <name>Mg(2+)</name>
        <dbReference type="ChEBI" id="CHEBI:18420"/>
    </cofactor>
    <cofactor evidence="7">
        <name>Mn(2+)</name>
        <dbReference type="ChEBI" id="CHEBI:29035"/>
    </cofactor>
    <text evidence="7">Divalent metal cations. Prefers magnesium or manganese.</text>
</comment>
<evidence type="ECO:0000256" key="1">
    <source>
        <dbReference type="ARBA" id="ARBA00001936"/>
    </source>
</evidence>
<dbReference type="InterPro" id="IPR046346">
    <property type="entry name" value="Aminoacid_DH-like_N_sf"/>
</dbReference>
<organism evidence="11 12">
    <name type="scientific">Guopingia tenuis</name>
    <dbReference type="NCBI Taxonomy" id="2763656"/>
    <lineage>
        <taxon>Bacteria</taxon>
        <taxon>Bacillati</taxon>
        <taxon>Bacillota</taxon>
        <taxon>Clostridia</taxon>
        <taxon>Christensenellales</taxon>
        <taxon>Christensenellaceae</taxon>
        <taxon>Guopingia</taxon>
    </lineage>
</organism>
<dbReference type="GO" id="GO:0016616">
    <property type="term" value="F:oxidoreductase activity, acting on the CH-OH group of donors, NAD or NADP as acceptor"/>
    <property type="evidence" value="ECO:0007669"/>
    <property type="project" value="InterPro"/>
</dbReference>
<dbReference type="PANTHER" id="PTHR43237">
    <property type="entry name" value="NADP-DEPENDENT MALIC ENZYME"/>
    <property type="match status" value="1"/>
</dbReference>
<keyword evidence="4" id="KW-0560">Oxidoreductase</keyword>
<feature type="active site" description="Proton donor" evidence="5">
    <location>
        <position position="36"/>
    </location>
</feature>
<dbReference type="RefSeq" id="WP_249280686.1">
    <property type="nucleotide sequence ID" value="NZ_JACRSS010000004.1"/>
</dbReference>
<dbReference type="InterPro" id="IPR045213">
    <property type="entry name" value="Malic_NAD-bd_bact_type"/>
</dbReference>
<dbReference type="InterPro" id="IPR001891">
    <property type="entry name" value="Malic_OxRdtase"/>
</dbReference>
<dbReference type="InterPro" id="IPR015884">
    <property type="entry name" value="Malic_enzyme_CS"/>
</dbReference>
<evidence type="ECO:0000256" key="7">
    <source>
        <dbReference type="PIRSR" id="PIRSR000106-3"/>
    </source>
</evidence>
<feature type="binding site" evidence="7">
    <location>
        <position position="159"/>
    </location>
    <ligand>
        <name>a divalent metal cation</name>
        <dbReference type="ChEBI" id="CHEBI:60240"/>
    </ligand>
</feature>
<dbReference type="Pfam" id="PF00390">
    <property type="entry name" value="malic"/>
    <property type="match status" value="1"/>
</dbReference>
<comment type="caution">
    <text evidence="11">The sequence shown here is derived from an EMBL/GenBank/DDBJ whole genome shotgun (WGS) entry which is preliminary data.</text>
</comment>
<dbReference type="GO" id="GO:0051287">
    <property type="term" value="F:NAD binding"/>
    <property type="evidence" value="ECO:0007669"/>
    <property type="project" value="InterPro"/>
</dbReference>
<evidence type="ECO:0000256" key="3">
    <source>
        <dbReference type="ARBA" id="ARBA00022723"/>
    </source>
</evidence>
<keyword evidence="3 7" id="KW-0479">Metal-binding</keyword>
<evidence type="ECO:0000313" key="11">
    <source>
        <dbReference type="EMBL" id="MBC8539064.1"/>
    </source>
</evidence>
<dbReference type="EMBL" id="JACRSS010000004">
    <property type="protein sequence ID" value="MBC8539064.1"/>
    <property type="molecule type" value="Genomic_DNA"/>
</dbReference>
<dbReference type="Pfam" id="PF03949">
    <property type="entry name" value="Malic_M"/>
    <property type="match status" value="1"/>
</dbReference>
<dbReference type="Gene3D" id="3.40.50.720">
    <property type="entry name" value="NAD(P)-binding Rossmann-like Domain"/>
    <property type="match status" value="1"/>
</dbReference>
<dbReference type="GO" id="GO:0046872">
    <property type="term" value="F:metal ion binding"/>
    <property type="evidence" value="ECO:0007669"/>
    <property type="project" value="UniProtKB-KW"/>
</dbReference>
<dbReference type="GO" id="GO:0004470">
    <property type="term" value="F:malic enzyme activity"/>
    <property type="evidence" value="ECO:0007669"/>
    <property type="project" value="InterPro"/>
</dbReference>
<reference evidence="11" key="1">
    <citation type="submission" date="2020-08" db="EMBL/GenBank/DDBJ databases">
        <title>Genome public.</title>
        <authorList>
            <person name="Liu C."/>
            <person name="Sun Q."/>
        </authorList>
    </citation>
    <scope>NUCLEOTIDE SEQUENCE</scope>
    <source>
        <strain evidence="11">NSJ-63</strain>
    </source>
</reference>
<dbReference type="InterPro" id="IPR037062">
    <property type="entry name" value="Malic_N_dom_sf"/>
</dbReference>
<feature type="binding site" evidence="6">
    <location>
        <position position="285"/>
    </location>
    <ligand>
        <name>(S)-malate</name>
        <dbReference type="ChEBI" id="CHEBI:15589"/>
    </ligand>
</feature>
<dbReference type="Proteomes" id="UP000617951">
    <property type="component" value="Unassembled WGS sequence"/>
</dbReference>
<dbReference type="InterPro" id="IPR051674">
    <property type="entry name" value="Malate_Decarboxylase"/>
</dbReference>
<dbReference type="CDD" id="cd05311">
    <property type="entry name" value="NAD_bind_2_malic_enz"/>
    <property type="match status" value="1"/>
</dbReference>
<dbReference type="Gene3D" id="3.40.50.10380">
    <property type="entry name" value="Malic enzyme, N-terminal domain"/>
    <property type="match status" value="1"/>
</dbReference>
<dbReference type="PIRSF" id="PIRSF000106">
    <property type="entry name" value="ME"/>
    <property type="match status" value="1"/>
</dbReference>
<dbReference type="PANTHER" id="PTHR43237:SF4">
    <property type="entry name" value="NADP-DEPENDENT MALIC ENZYME"/>
    <property type="match status" value="1"/>
</dbReference>
<dbReference type="PRINTS" id="PR00072">
    <property type="entry name" value="MALOXRDTASE"/>
</dbReference>
<proteinExistence type="inferred from homology"/>
<keyword evidence="12" id="KW-1185">Reference proteome</keyword>
<evidence type="ECO:0000313" key="12">
    <source>
        <dbReference type="Proteomes" id="UP000617951"/>
    </source>
</evidence>
<feature type="domain" description="Malic enzyme NAD-binding" evidence="9">
    <location>
        <begin position="160"/>
        <end position="383"/>
    </location>
</feature>
<feature type="binding site" evidence="7">
    <location>
        <position position="133"/>
    </location>
    <ligand>
        <name>a divalent metal cation</name>
        <dbReference type="ChEBI" id="CHEBI:60240"/>
    </ligand>
</feature>
<accession>A0A926DJV1</accession>
<dbReference type="SMART" id="SM01274">
    <property type="entry name" value="malic"/>
    <property type="match status" value="1"/>
</dbReference>
<evidence type="ECO:0000259" key="10">
    <source>
        <dbReference type="SMART" id="SM01274"/>
    </source>
</evidence>
<dbReference type="FunFam" id="3.40.50.10380:FF:000003">
    <property type="entry name" value="NADP-dependent malic enzyme"/>
    <property type="match status" value="1"/>
</dbReference>
<protein>
    <submittedName>
        <fullName evidence="11">NAD-dependent malic enzyme</fullName>
    </submittedName>
</protein>
<evidence type="ECO:0000259" key="9">
    <source>
        <dbReference type="SMART" id="SM00919"/>
    </source>
</evidence>
<dbReference type="PROSITE" id="PS00331">
    <property type="entry name" value="MALIC_ENZYMES"/>
    <property type="match status" value="1"/>
</dbReference>
<comment type="cofactor">
    <cofactor evidence="1">
        <name>Mn(2+)</name>
        <dbReference type="ChEBI" id="CHEBI:29035"/>
    </cofactor>
</comment>
<dbReference type="InterPro" id="IPR012302">
    <property type="entry name" value="Malic_NAD-bd"/>
</dbReference>
<evidence type="ECO:0000256" key="2">
    <source>
        <dbReference type="ARBA" id="ARBA00008785"/>
    </source>
</evidence>
<name>A0A926DJV1_9FIRM</name>
<dbReference type="InterPro" id="IPR012301">
    <property type="entry name" value="Malic_N_dom"/>
</dbReference>